<sequence length="430" mass="46882">MRFSLAALLLTGLAFSAAAQPAAPSDTASLDTALRTGLAPLGTRTGLAPLATRAAAQAQGTKSFGQLGSSGRLSLLPIPVLFYQAETGFGYGLGALLSGRFSADTLTRPSNARVQYWTTQKGQSLLQLVHSVYTPGEKFYLNGEISAYDILLYYYGKGPNSLSADESETNYNLFIINQRLQKQIAPKLFFGAQYRYTAISKLNIPGRNLDNTASNIFNTEPRMTERERQNTRVSGLGPVISYDTRDVPLAAFKGNLLDFGATFNGTGLGSDYRFVRYQLDARHFQPLGSNRTILAAQFLGQFHTGDVPFRELAGLGANLGGTLYNNANLLRGIYEQRFRDRQMIMFQAEIRHKLFPNGGAVLSRFDGAIFGGVGNVNNYIDKFALNDTKYAGGAGIRFNFIRRDRVNLRLDYAGGTGSSPGILFAIGEAF</sequence>
<keyword evidence="3" id="KW-0732">Signal</keyword>
<feature type="signal peptide" evidence="3">
    <location>
        <begin position="1"/>
        <end position="19"/>
    </location>
</feature>
<reference evidence="5 6" key="1">
    <citation type="submission" date="2022-03" db="EMBL/GenBank/DDBJ databases">
        <title>Hymenobactersp. isolated from the air.</title>
        <authorList>
            <person name="Won M."/>
            <person name="Kwon S.-W."/>
        </authorList>
    </citation>
    <scope>NUCLEOTIDE SEQUENCE [LARGE SCALE GENOMIC DNA]</scope>
    <source>
        <strain evidence="5 6">KACC 22596</strain>
    </source>
</reference>
<evidence type="ECO:0000256" key="1">
    <source>
        <dbReference type="ARBA" id="ARBA00004370"/>
    </source>
</evidence>
<organism evidence="5 6">
    <name type="scientific">Hymenobacter monticola</name>
    <dbReference type="NCBI Taxonomy" id="1705399"/>
    <lineage>
        <taxon>Bacteria</taxon>
        <taxon>Pseudomonadati</taxon>
        <taxon>Bacteroidota</taxon>
        <taxon>Cytophagia</taxon>
        <taxon>Cytophagales</taxon>
        <taxon>Hymenobacteraceae</taxon>
        <taxon>Hymenobacter</taxon>
    </lineage>
</organism>
<evidence type="ECO:0000313" key="6">
    <source>
        <dbReference type="Proteomes" id="UP000831390"/>
    </source>
</evidence>
<accession>A0ABY4BD29</accession>
<protein>
    <submittedName>
        <fullName evidence="5">BamA/TamA family outer membrane protein</fullName>
    </submittedName>
</protein>
<keyword evidence="2" id="KW-0472">Membrane</keyword>
<name>A0ABY4BD29_9BACT</name>
<proteinExistence type="predicted"/>
<keyword evidence="6" id="KW-1185">Reference proteome</keyword>
<evidence type="ECO:0000256" key="3">
    <source>
        <dbReference type="SAM" id="SignalP"/>
    </source>
</evidence>
<feature type="domain" description="Bacterial surface antigen (D15)" evidence="4">
    <location>
        <begin position="190"/>
        <end position="414"/>
    </location>
</feature>
<dbReference type="Proteomes" id="UP000831390">
    <property type="component" value="Chromosome"/>
</dbReference>
<dbReference type="RefSeq" id="WP_243519032.1">
    <property type="nucleotide sequence ID" value="NZ_CP094534.1"/>
</dbReference>
<evidence type="ECO:0000313" key="5">
    <source>
        <dbReference type="EMBL" id="UOE35921.1"/>
    </source>
</evidence>
<feature type="chain" id="PRO_5046642969" evidence="3">
    <location>
        <begin position="20"/>
        <end position="430"/>
    </location>
</feature>
<comment type="subcellular location">
    <subcellularLocation>
        <location evidence="1">Membrane</location>
    </subcellularLocation>
</comment>
<gene>
    <name evidence="5" type="ORF">MTP16_09825</name>
</gene>
<dbReference type="Pfam" id="PF01103">
    <property type="entry name" value="Omp85"/>
    <property type="match status" value="1"/>
</dbReference>
<dbReference type="Gene3D" id="2.40.160.50">
    <property type="entry name" value="membrane protein fhac: a member of the omp85/tpsb transporter family"/>
    <property type="match status" value="1"/>
</dbReference>
<dbReference type="EMBL" id="CP094534">
    <property type="protein sequence ID" value="UOE35921.1"/>
    <property type="molecule type" value="Genomic_DNA"/>
</dbReference>
<evidence type="ECO:0000259" key="4">
    <source>
        <dbReference type="Pfam" id="PF01103"/>
    </source>
</evidence>
<dbReference type="InterPro" id="IPR000184">
    <property type="entry name" value="Bac_surfAg_D15"/>
</dbReference>
<evidence type="ECO:0000256" key="2">
    <source>
        <dbReference type="ARBA" id="ARBA00023136"/>
    </source>
</evidence>